<name>A0A2D0ADP7_PSENT</name>
<dbReference type="STRING" id="46680.GCA_000807755_02771"/>
<dbReference type="InterPro" id="IPR011228">
    <property type="entry name" value="UCP029766"/>
</dbReference>
<dbReference type="eggNOG" id="COG3539">
    <property type="taxonomic scope" value="Bacteria"/>
</dbReference>
<feature type="chain" id="PRO_5012383929" evidence="1">
    <location>
        <begin position="22"/>
        <end position="457"/>
    </location>
</feature>
<dbReference type="InterPro" id="IPR000259">
    <property type="entry name" value="Adhesion_dom_fimbrial"/>
</dbReference>
<dbReference type="GO" id="GO:0007155">
    <property type="term" value="P:cell adhesion"/>
    <property type="evidence" value="ECO:0007669"/>
    <property type="project" value="InterPro"/>
</dbReference>
<dbReference type="RefSeq" id="WP_088417636.1">
    <property type="nucleotide sequence ID" value="NZ_NJBA01000004.1"/>
</dbReference>
<reference evidence="3 4" key="1">
    <citation type="submission" date="2017-06" db="EMBL/GenBank/DDBJ databases">
        <title>Draft genome of Pseudomonas nitroreducens DF05.</title>
        <authorList>
            <person name="Iyer R."/>
        </authorList>
    </citation>
    <scope>NUCLEOTIDE SEQUENCE [LARGE SCALE GENOMIC DNA]</scope>
    <source>
        <strain evidence="3 4">DF05</strain>
    </source>
</reference>
<sequence>MNPFLRSLPLLALLLAPSAWATCYKVTGVGSATTTLTYQIRPGEGVAGAWPGDGACDTCNGSLGLPSVINVSDASFQPDGSLIASAVSPITQYGNSAGYDAERVFFRCAPQDAVYEMFSTNADDLYSGWYQGGDSVGNSIGLQAAYRTAWPNVLLRLTHVETGQYFTDVWRERQLSGLDIDSRGYQLVKAKNLSAVRAELFRAPLETTQGYSPNTKSQLYGRTQPAGYIAIKGPGLAYPNVGQTHYGNYSGWHYNWPGAIGLYGDVTLKRYPTCAVTNVTPHVVFPSISIGEINAGASREMPFQVDFKCQSGVLSSTTPSTSQTGTSGTALGIKVSAGALAASSGLGLVNASGGLSYLVSDRYGQPGMAQGVGIRLLRNGSAMNLLANEDSANGSNAEARGWYPVIGNASNKTGEVSGISQYSETFRARLEKLSLGSMPTVTPGRVEATAQVVIRVQ</sequence>
<feature type="signal peptide" evidence="1">
    <location>
        <begin position="1"/>
        <end position="21"/>
    </location>
</feature>
<dbReference type="Pfam" id="PF00419">
    <property type="entry name" value="Fimbrial"/>
    <property type="match status" value="1"/>
</dbReference>
<evidence type="ECO:0000256" key="1">
    <source>
        <dbReference type="SAM" id="SignalP"/>
    </source>
</evidence>
<comment type="caution">
    <text evidence="3">The sequence shown here is derived from an EMBL/GenBank/DDBJ whole genome shotgun (WGS) entry which is preliminary data.</text>
</comment>
<dbReference type="InterPro" id="IPR036937">
    <property type="entry name" value="Adhesion_dom_fimbrial_sf"/>
</dbReference>
<accession>A0A2D0ADP7</accession>
<dbReference type="EMBL" id="NJBA01000004">
    <property type="protein sequence ID" value="OWP50205.1"/>
    <property type="molecule type" value="Genomic_DNA"/>
</dbReference>
<proteinExistence type="predicted"/>
<evidence type="ECO:0000313" key="3">
    <source>
        <dbReference type="EMBL" id="OWP50205.1"/>
    </source>
</evidence>
<keyword evidence="1" id="KW-0732">Signal</keyword>
<dbReference type="AlphaFoldDB" id="A0A2D0ADP7"/>
<gene>
    <name evidence="3" type="ORF">CEG18_11645</name>
</gene>
<feature type="domain" description="Fimbrial-type adhesion" evidence="2">
    <location>
        <begin position="263"/>
        <end position="457"/>
    </location>
</feature>
<dbReference type="GO" id="GO:0009289">
    <property type="term" value="C:pilus"/>
    <property type="evidence" value="ECO:0007669"/>
    <property type="project" value="InterPro"/>
</dbReference>
<dbReference type="SUPFAM" id="SSF49401">
    <property type="entry name" value="Bacterial adhesins"/>
    <property type="match status" value="1"/>
</dbReference>
<evidence type="ECO:0000259" key="2">
    <source>
        <dbReference type="Pfam" id="PF00419"/>
    </source>
</evidence>
<dbReference type="Proteomes" id="UP000198145">
    <property type="component" value="Unassembled WGS sequence"/>
</dbReference>
<protein>
    <submittedName>
        <fullName evidence="3">Fimbrial protein</fullName>
    </submittedName>
</protein>
<dbReference type="Gene3D" id="2.60.40.1090">
    <property type="entry name" value="Fimbrial-type adhesion domain"/>
    <property type="match status" value="1"/>
</dbReference>
<dbReference type="PIRSF" id="PIRSF029766">
    <property type="entry name" value="UCP029766"/>
    <property type="match status" value="1"/>
</dbReference>
<dbReference type="InterPro" id="IPR008966">
    <property type="entry name" value="Adhesion_dom_sf"/>
</dbReference>
<evidence type="ECO:0000313" key="4">
    <source>
        <dbReference type="Proteomes" id="UP000198145"/>
    </source>
</evidence>
<organism evidence="3 4">
    <name type="scientific">Pseudomonas nitroreducens</name>
    <dbReference type="NCBI Taxonomy" id="46680"/>
    <lineage>
        <taxon>Bacteria</taxon>
        <taxon>Pseudomonadati</taxon>
        <taxon>Pseudomonadota</taxon>
        <taxon>Gammaproteobacteria</taxon>
        <taxon>Pseudomonadales</taxon>
        <taxon>Pseudomonadaceae</taxon>
        <taxon>Pseudomonas</taxon>
    </lineage>
</organism>